<proteinExistence type="predicted"/>
<dbReference type="Pfam" id="PF08457">
    <property type="entry name" value="Sfi1"/>
    <property type="match status" value="1"/>
</dbReference>
<dbReference type="InterPro" id="IPR013665">
    <property type="entry name" value="Sfi1_dom"/>
</dbReference>
<dbReference type="AlphaFoldDB" id="A0AAN6GDA8"/>
<evidence type="ECO:0000313" key="4">
    <source>
        <dbReference type="Proteomes" id="UP001176521"/>
    </source>
</evidence>
<organism evidence="3 4">
    <name type="scientific">Tilletia horrida</name>
    <dbReference type="NCBI Taxonomy" id="155126"/>
    <lineage>
        <taxon>Eukaryota</taxon>
        <taxon>Fungi</taxon>
        <taxon>Dikarya</taxon>
        <taxon>Basidiomycota</taxon>
        <taxon>Ustilaginomycotina</taxon>
        <taxon>Exobasidiomycetes</taxon>
        <taxon>Tilletiales</taxon>
        <taxon>Tilletiaceae</taxon>
        <taxon>Tilletia</taxon>
    </lineage>
</organism>
<feature type="compositionally biased region" description="Low complexity" evidence="1">
    <location>
        <begin position="253"/>
        <end position="278"/>
    </location>
</feature>
<feature type="domain" description="Sfi1 spindle body" evidence="2">
    <location>
        <begin position="875"/>
        <end position="1024"/>
    </location>
</feature>
<feature type="compositionally biased region" description="Low complexity" evidence="1">
    <location>
        <begin position="137"/>
        <end position="146"/>
    </location>
</feature>
<feature type="region of interest" description="Disordered" evidence="1">
    <location>
        <begin position="1"/>
        <end position="29"/>
    </location>
</feature>
<feature type="compositionally biased region" description="Polar residues" evidence="1">
    <location>
        <begin position="328"/>
        <end position="349"/>
    </location>
</feature>
<evidence type="ECO:0000313" key="3">
    <source>
        <dbReference type="EMBL" id="KAK0531500.1"/>
    </source>
</evidence>
<feature type="non-terminal residue" evidence="3">
    <location>
        <position position="1185"/>
    </location>
</feature>
<keyword evidence="4" id="KW-1185">Reference proteome</keyword>
<feature type="compositionally biased region" description="Basic and acidic residues" evidence="1">
    <location>
        <begin position="419"/>
        <end position="428"/>
    </location>
</feature>
<feature type="compositionally biased region" description="Polar residues" evidence="1">
    <location>
        <begin position="379"/>
        <end position="410"/>
    </location>
</feature>
<evidence type="ECO:0000259" key="2">
    <source>
        <dbReference type="Pfam" id="PF08457"/>
    </source>
</evidence>
<feature type="compositionally biased region" description="Acidic residues" evidence="1">
    <location>
        <begin position="300"/>
        <end position="321"/>
    </location>
</feature>
<evidence type="ECO:0000256" key="1">
    <source>
        <dbReference type="SAM" id="MobiDB-lite"/>
    </source>
</evidence>
<feature type="compositionally biased region" description="Basic and acidic residues" evidence="1">
    <location>
        <begin position="440"/>
        <end position="458"/>
    </location>
</feature>
<reference evidence="3" key="1">
    <citation type="journal article" date="2023" name="PhytoFront">
        <title>Draft Genome Resources of Seven Strains of Tilletia horrida, Causal Agent of Kernel Smut of Rice.</title>
        <authorList>
            <person name="Khanal S."/>
            <person name="Antony Babu S."/>
            <person name="Zhou X.G."/>
        </authorList>
    </citation>
    <scope>NUCLEOTIDE SEQUENCE</scope>
    <source>
        <strain evidence="3">TX3</strain>
    </source>
</reference>
<dbReference type="EMBL" id="JAPDMQ010000184">
    <property type="protein sequence ID" value="KAK0531500.1"/>
    <property type="molecule type" value="Genomic_DNA"/>
</dbReference>
<comment type="caution">
    <text evidence="3">The sequence shown here is derived from an EMBL/GenBank/DDBJ whole genome shotgun (WGS) entry which is preliminary data.</text>
</comment>
<name>A0AAN6GDA8_9BASI</name>
<feature type="compositionally biased region" description="Low complexity" evidence="1">
    <location>
        <begin position="224"/>
        <end position="236"/>
    </location>
</feature>
<dbReference type="Proteomes" id="UP001176521">
    <property type="component" value="Unassembled WGS sequence"/>
</dbReference>
<feature type="compositionally biased region" description="Basic and acidic residues" evidence="1">
    <location>
        <begin position="161"/>
        <end position="170"/>
    </location>
</feature>
<feature type="region of interest" description="Disordered" evidence="1">
    <location>
        <begin position="123"/>
        <end position="358"/>
    </location>
</feature>
<protein>
    <recommendedName>
        <fullName evidence="2">Sfi1 spindle body domain-containing protein</fullName>
    </recommendedName>
</protein>
<feature type="compositionally biased region" description="Low complexity" evidence="1">
    <location>
        <begin position="20"/>
        <end position="29"/>
    </location>
</feature>
<feature type="region of interest" description="Disordered" evidence="1">
    <location>
        <begin position="376"/>
        <end position="512"/>
    </location>
</feature>
<sequence>MHASKRRGDKSNSERRAPGSTTSSTTTATASTSLTSAFAALSADDIAFFDALIAHHLPAVASNTGAGVADFASLKAAYESAVRALPQHERDSPHRWDTLLRLVQVRGRSWPERWDAVRMALGLSPRPSSSSERDSDSSTSSMTLPSEVRRQGSYSNSRRGGARDGDHHDDDAADDSPSAGSNADTDSSSRHPHTRAAHSQQRTRYGAEMVTAAAATPTSRVHFASSSSTNATASAPTPTPTPTPTARQRTLDALTARAGSLALAAGSSAAATSGTRSADVTPRTAPRHTSNTPRRVTVQDADEEDDTDDDDLFADEDEDDFNFGPRPGSSSRSTAQVQPRRQPTSQPQEAQPRRTSGKAVLADLIRAVQRISVQDVPQGETQASNHTHSQQQTKGNASGSASRHAPSTTRRPAPSLRASHAELSRSFDQEQDSAPHHPSRRVEDEQAQRRHASKEHLNAHQAHILAVVQRARAERDRLRRGSSRHGHGTGTGTGTDTDTEGGSQQQRQHEAALVQAADDWGRRVLLVKALSWWVTLTRRSLARTTHVDRVRSTFTLHRALAHWLDATRARLGLEQRSERIDEIRVLVGAWNTWMERVRGRAERKKDEKREEIKASFRQIVNLRSDNSRAAFFRKWREQYNTRLADAVRREHLQRGALAVWTLVTSKMTHLHVRQEQWDDRWASQTRASLWAVWKAKVAEKVWERRMREKRKKEAWEWWKKAAELNNMASILERHRLLQSALSGWLRAHALQQHLSRAENIAQRWAARSLKRRVLATWSRALDAHRAREESALRLRVQLDLRHLRAVVLLWTLREREGLLERVHLARRVGAALERWKARTREVETRYEAQEAVVVARRQEGLVRMGWNRLRSAFMLHSALSNAAAAWARKRRVESALGVWRQVVERKRAAAAEAERKDAGVLLGGAWSTWVAKMRERKARALEEEQKHKTLRAAFAQWQSRASLKTAHRLAAIRARTHDAERTQRTFLSRWTARIIRVRNDYYDAAARSDARLVRLGWRKWTTTLIAHGEMLGLVDSFREVKEQERLARTFDTWFQRAYESLDRKAKYDEVVEAREGRLVRAAWDAWVDRRVDTALRSLEYQAVLVRKQAVLKRAFGRWKQRTQTLPAISFNLAKLKLRALDRWLEALPRAQNRRLAIQLERDSVLPRFWSAWVQAAKVERNLRAA</sequence>
<gene>
    <name evidence="3" type="ORF">OC842_003595</name>
</gene>
<accession>A0AAN6GDA8</accession>